<organism evidence="1 2">
    <name type="scientific">Ixodes persulcatus</name>
    <name type="common">Taiga tick</name>
    <dbReference type="NCBI Taxonomy" id="34615"/>
    <lineage>
        <taxon>Eukaryota</taxon>
        <taxon>Metazoa</taxon>
        <taxon>Ecdysozoa</taxon>
        <taxon>Arthropoda</taxon>
        <taxon>Chelicerata</taxon>
        <taxon>Arachnida</taxon>
        <taxon>Acari</taxon>
        <taxon>Parasitiformes</taxon>
        <taxon>Ixodida</taxon>
        <taxon>Ixodoidea</taxon>
        <taxon>Ixodidae</taxon>
        <taxon>Ixodinae</taxon>
        <taxon>Ixodes</taxon>
    </lineage>
</organism>
<reference evidence="1 2" key="1">
    <citation type="journal article" date="2020" name="Cell">
        <title>Large-Scale Comparative Analyses of Tick Genomes Elucidate Their Genetic Diversity and Vector Capacities.</title>
        <authorList>
            <consortium name="Tick Genome and Microbiome Consortium (TIGMIC)"/>
            <person name="Jia N."/>
            <person name="Wang J."/>
            <person name="Shi W."/>
            <person name="Du L."/>
            <person name="Sun Y."/>
            <person name="Zhan W."/>
            <person name="Jiang J.F."/>
            <person name="Wang Q."/>
            <person name="Zhang B."/>
            <person name="Ji P."/>
            <person name="Bell-Sakyi L."/>
            <person name="Cui X.M."/>
            <person name="Yuan T.T."/>
            <person name="Jiang B.G."/>
            <person name="Yang W.F."/>
            <person name="Lam T.T."/>
            <person name="Chang Q.C."/>
            <person name="Ding S.J."/>
            <person name="Wang X.J."/>
            <person name="Zhu J.G."/>
            <person name="Ruan X.D."/>
            <person name="Zhao L."/>
            <person name="Wei J.T."/>
            <person name="Ye R.Z."/>
            <person name="Que T.C."/>
            <person name="Du C.H."/>
            <person name="Zhou Y.H."/>
            <person name="Cheng J.X."/>
            <person name="Dai P.F."/>
            <person name="Guo W.B."/>
            <person name="Han X.H."/>
            <person name="Huang E.J."/>
            <person name="Li L.F."/>
            <person name="Wei W."/>
            <person name="Gao Y.C."/>
            <person name="Liu J.Z."/>
            <person name="Shao H.Z."/>
            <person name="Wang X."/>
            <person name="Wang C.C."/>
            <person name="Yang T.C."/>
            <person name="Huo Q.B."/>
            <person name="Li W."/>
            <person name="Chen H.Y."/>
            <person name="Chen S.E."/>
            <person name="Zhou L.G."/>
            <person name="Ni X.B."/>
            <person name="Tian J.H."/>
            <person name="Sheng Y."/>
            <person name="Liu T."/>
            <person name="Pan Y.S."/>
            <person name="Xia L.Y."/>
            <person name="Li J."/>
            <person name="Zhao F."/>
            <person name="Cao W.C."/>
        </authorList>
    </citation>
    <scope>NUCLEOTIDE SEQUENCE [LARGE SCALE GENOMIC DNA]</scope>
    <source>
        <strain evidence="1">Iper-2018</strain>
    </source>
</reference>
<dbReference type="EMBL" id="JABSTQ010009519">
    <property type="protein sequence ID" value="KAG0428483.1"/>
    <property type="molecule type" value="Genomic_DNA"/>
</dbReference>
<feature type="non-terminal residue" evidence="1">
    <location>
        <position position="59"/>
    </location>
</feature>
<sequence length="59" mass="6729">MPRQMQHVILKRGFTPKRSCERSDHTGCSRQMGSYRSAHLLSLLFRRSTGGESRAPPLD</sequence>
<keyword evidence="2" id="KW-1185">Reference proteome</keyword>
<accession>A0AC60Q651</accession>
<proteinExistence type="predicted"/>
<name>A0AC60Q651_IXOPE</name>
<protein>
    <submittedName>
        <fullName evidence="1">Uncharacterized protein</fullName>
    </submittedName>
</protein>
<evidence type="ECO:0000313" key="1">
    <source>
        <dbReference type="EMBL" id="KAG0428483.1"/>
    </source>
</evidence>
<gene>
    <name evidence="1" type="ORF">HPB47_024537</name>
</gene>
<dbReference type="Proteomes" id="UP000805193">
    <property type="component" value="Unassembled WGS sequence"/>
</dbReference>
<comment type="caution">
    <text evidence="1">The sequence shown here is derived from an EMBL/GenBank/DDBJ whole genome shotgun (WGS) entry which is preliminary data.</text>
</comment>
<evidence type="ECO:0000313" key="2">
    <source>
        <dbReference type="Proteomes" id="UP000805193"/>
    </source>
</evidence>